<comment type="caution">
    <text evidence="1">The sequence shown here is derived from an EMBL/GenBank/DDBJ whole genome shotgun (WGS) entry which is preliminary data.</text>
</comment>
<dbReference type="AlphaFoldDB" id="A0A4Y2VMY4"/>
<proteinExistence type="predicted"/>
<gene>
    <name evidence="1" type="ORF">AVEN_265858_1</name>
</gene>
<dbReference type="Proteomes" id="UP000499080">
    <property type="component" value="Unassembled WGS sequence"/>
</dbReference>
<reference evidence="1 2" key="1">
    <citation type="journal article" date="2019" name="Sci. Rep.">
        <title>Orb-weaving spider Araneus ventricosus genome elucidates the spidroin gene catalogue.</title>
        <authorList>
            <person name="Kono N."/>
            <person name="Nakamura H."/>
            <person name="Ohtoshi R."/>
            <person name="Moran D.A.P."/>
            <person name="Shinohara A."/>
            <person name="Yoshida Y."/>
            <person name="Fujiwara M."/>
            <person name="Mori M."/>
            <person name="Tomita M."/>
            <person name="Arakawa K."/>
        </authorList>
    </citation>
    <scope>NUCLEOTIDE SEQUENCE [LARGE SCALE GENOMIC DNA]</scope>
</reference>
<accession>A0A4Y2VMY4</accession>
<evidence type="ECO:0000313" key="2">
    <source>
        <dbReference type="Proteomes" id="UP000499080"/>
    </source>
</evidence>
<organism evidence="1 2">
    <name type="scientific">Araneus ventricosus</name>
    <name type="common">Orbweaver spider</name>
    <name type="synonym">Epeira ventricosa</name>
    <dbReference type="NCBI Taxonomy" id="182803"/>
    <lineage>
        <taxon>Eukaryota</taxon>
        <taxon>Metazoa</taxon>
        <taxon>Ecdysozoa</taxon>
        <taxon>Arthropoda</taxon>
        <taxon>Chelicerata</taxon>
        <taxon>Arachnida</taxon>
        <taxon>Araneae</taxon>
        <taxon>Araneomorphae</taxon>
        <taxon>Entelegynae</taxon>
        <taxon>Araneoidea</taxon>
        <taxon>Araneidae</taxon>
        <taxon>Araneus</taxon>
    </lineage>
</organism>
<sequence length="96" mass="10898">SEKNLGGIPVLYYVCFGTLDTVFATLDFTISRSWPAVAKTFRVIKPKEEVKRSNIRGTWSPWCVVCSSNPSARKFLIQKPTNYRIPVGGYFMVFTI</sequence>
<evidence type="ECO:0000313" key="1">
    <source>
        <dbReference type="EMBL" id="GBO25992.1"/>
    </source>
</evidence>
<name>A0A4Y2VMY4_ARAVE</name>
<dbReference type="EMBL" id="BGPR01049001">
    <property type="protein sequence ID" value="GBO25992.1"/>
    <property type="molecule type" value="Genomic_DNA"/>
</dbReference>
<feature type="non-terminal residue" evidence="1">
    <location>
        <position position="1"/>
    </location>
</feature>
<keyword evidence="2" id="KW-1185">Reference proteome</keyword>
<protein>
    <submittedName>
        <fullName evidence="1">Uncharacterized protein</fullName>
    </submittedName>
</protein>